<gene>
    <name evidence="2" type="ORF">UX45_C0011G0018</name>
</gene>
<dbReference type="EMBL" id="LCMG01000011">
    <property type="protein sequence ID" value="KKU33182.1"/>
    <property type="molecule type" value="Genomic_DNA"/>
</dbReference>
<name>A0A0G1PKI3_9BACT</name>
<evidence type="ECO:0000313" key="3">
    <source>
        <dbReference type="Proteomes" id="UP000034705"/>
    </source>
</evidence>
<comment type="caution">
    <text evidence="2">The sequence shown here is derived from an EMBL/GenBank/DDBJ whole genome shotgun (WGS) entry which is preliminary data.</text>
</comment>
<dbReference type="GO" id="GO:0051536">
    <property type="term" value="F:iron-sulfur cluster binding"/>
    <property type="evidence" value="ECO:0007669"/>
    <property type="project" value="InterPro"/>
</dbReference>
<dbReference type="SFLD" id="SFLDS00029">
    <property type="entry name" value="Radical_SAM"/>
    <property type="match status" value="1"/>
</dbReference>
<organism evidence="2 3">
    <name type="scientific">Candidatus Uhrbacteria bacterium GW2011_GWF2_46_218</name>
    <dbReference type="NCBI Taxonomy" id="1619001"/>
    <lineage>
        <taxon>Bacteria</taxon>
        <taxon>Candidatus Uhriibacteriota</taxon>
    </lineage>
</organism>
<dbReference type="GO" id="GO:0003824">
    <property type="term" value="F:catalytic activity"/>
    <property type="evidence" value="ECO:0007669"/>
    <property type="project" value="InterPro"/>
</dbReference>
<keyword evidence="1" id="KW-0175">Coiled coil</keyword>
<evidence type="ECO:0000313" key="2">
    <source>
        <dbReference type="EMBL" id="KKU33182.1"/>
    </source>
</evidence>
<evidence type="ECO:0008006" key="4">
    <source>
        <dbReference type="Google" id="ProtNLM"/>
    </source>
</evidence>
<dbReference type="InterPro" id="IPR007197">
    <property type="entry name" value="rSAM"/>
</dbReference>
<sequence length="684" mass="78220">MNGERDLRLFKEEEEQGPHGEAGEIVLNLQEVRERLGTLKIEKKILRMKVMEEERAREAELQQEIEGLMTQIETLLSQTKEEDFAEEIANLFLTAAQLVHEARMGGLFELFELAEFDDRLLEKYDRVKQKDFSMSQQAQGDCAQFETEIGKELLLRELEHLYNDTTQQVRAIYEHTSAATPIAVSGCAEGLCKCAGDLFNFEVGGVLRVDEFIGYVNILRENHAAILKLAAGYQTDLPERFMHLMQEVERLIQKHEANLQDVKALLEGGENIMSFERYNELAIELAAQYKYYIEWQRQMVKESHFESVSALQAGEISKEEANWSGIGTTKDGRRFQVGLRGKKGCEYGRCANCCLFHGSSDASISAENIVTQFDRSLKKEGLVAKQGQEEKEWEDQEKKDVYRIDFNGSGSFLNDDEMPREARVAIFDTLSKLPFTKILIESRVEYIDQEKIRELQDRLRPDQKIEMAIGLESANNLVRELSVAKGYSLEEFERSVEVLSSQGVDVLVYSIVKPALLREQEALADSLNTGRYLAELVGRVREKTQNSTFSLTMKLEQSFIQKGGYLDFLHNKKKRVMAGKKEESLYETPWSFTIAEIVQRLCDEGVQDCINIQIGRSDDYPPPIDITRNRTMDGIPHDESTKAVDQALQEFNKDGNIYTLSVELERIQTMYPEIFQAWQTTLGA</sequence>
<dbReference type="AlphaFoldDB" id="A0A0G1PKI3"/>
<dbReference type="Proteomes" id="UP000034705">
    <property type="component" value="Unassembled WGS sequence"/>
</dbReference>
<protein>
    <recommendedName>
        <fullName evidence="4">Elp3/MiaA/NifB-like radical SAM core domain-containing protein</fullName>
    </recommendedName>
</protein>
<feature type="coiled-coil region" evidence="1">
    <location>
        <begin position="29"/>
        <end position="78"/>
    </location>
</feature>
<reference evidence="2 3" key="1">
    <citation type="journal article" date="2015" name="Nature">
        <title>rRNA introns, odd ribosomes, and small enigmatic genomes across a large radiation of phyla.</title>
        <authorList>
            <person name="Brown C.T."/>
            <person name="Hug L.A."/>
            <person name="Thomas B.C."/>
            <person name="Sharon I."/>
            <person name="Castelle C.J."/>
            <person name="Singh A."/>
            <person name="Wilkins M.J."/>
            <person name="Williams K.H."/>
            <person name="Banfield J.F."/>
        </authorList>
    </citation>
    <scope>NUCLEOTIDE SEQUENCE [LARGE SCALE GENOMIC DNA]</scope>
</reference>
<evidence type="ECO:0000256" key="1">
    <source>
        <dbReference type="SAM" id="Coils"/>
    </source>
</evidence>
<accession>A0A0G1PKI3</accession>
<proteinExistence type="predicted"/>